<keyword evidence="9" id="KW-0175">Coiled coil</keyword>
<dbReference type="EMBL" id="BJZR01000035">
    <property type="protein sequence ID" value="GEO92219.1"/>
    <property type="molecule type" value="Genomic_DNA"/>
</dbReference>
<dbReference type="PANTHER" id="PTHR24421:SF10">
    <property type="entry name" value="NITRATE_NITRITE SENSOR PROTEIN NARQ"/>
    <property type="match status" value="1"/>
</dbReference>
<evidence type="ECO:0000313" key="13">
    <source>
        <dbReference type="EMBL" id="ALU40835.1"/>
    </source>
</evidence>
<keyword evidence="10" id="KW-0472">Membrane</keyword>
<evidence type="ECO:0000259" key="12">
    <source>
        <dbReference type="Pfam" id="PF07730"/>
    </source>
</evidence>
<evidence type="ECO:0000256" key="3">
    <source>
        <dbReference type="ARBA" id="ARBA00022553"/>
    </source>
</evidence>
<keyword evidence="8" id="KW-0902">Two-component regulatory system</keyword>
<dbReference type="AlphaFoldDB" id="A0A0U3GNQ1"/>
<evidence type="ECO:0000256" key="5">
    <source>
        <dbReference type="ARBA" id="ARBA00022741"/>
    </source>
</evidence>
<dbReference type="InterPro" id="IPR011712">
    <property type="entry name" value="Sig_transdc_His_kin_sub3_dim/P"/>
</dbReference>
<keyword evidence="4" id="KW-0808">Transferase</keyword>
<keyword evidence="10" id="KW-0812">Transmembrane</keyword>
<dbReference type="KEGG" id="kfv:AS188_14995"/>
<evidence type="ECO:0000256" key="8">
    <source>
        <dbReference type="ARBA" id="ARBA00023012"/>
    </source>
</evidence>
<feature type="domain" description="Histidine kinase/HSP90-like ATPase" evidence="11">
    <location>
        <begin position="275"/>
        <end position="354"/>
    </location>
</feature>
<dbReference type="Gene3D" id="1.20.5.1930">
    <property type="match status" value="1"/>
</dbReference>
<dbReference type="Pfam" id="PF07730">
    <property type="entry name" value="HisKA_3"/>
    <property type="match status" value="1"/>
</dbReference>
<dbReference type="EMBL" id="CP013254">
    <property type="protein sequence ID" value="ALU40835.1"/>
    <property type="molecule type" value="Genomic_DNA"/>
</dbReference>
<evidence type="ECO:0000256" key="10">
    <source>
        <dbReference type="SAM" id="Phobius"/>
    </source>
</evidence>
<accession>A0A0U3GNQ1</accession>
<gene>
    <name evidence="13" type="ORF">AS188_14995</name>
    <name evidence="14" type="ORF">KFL01_15250</name>
</gene>
<evidence type="ECO:0000256" key="9">
    <source>
        <dbReference type="SAM" id="Coils"/>
    </source>
</evidence>
<keyword evidence="3" id="KW-0597">Phosphoprotein</keyword>
<dbReference type="GO" id="GO:0016020">
    <property type="term" value="C:membrane"/>
    <property type="evidence" value="ECO:0007669"/>
    <property type="project" value="InterPro"/>
</dbReference>
<dbReference type="Proteomes" id="UP000057181">
    <property type="component" value="Chromosome"/>
</dbReference>
<dbReference type="GO" id="GO:0005524">
    <property type="term" value="F:ATP binding"/>
    <property type="evidence" value="ECO:0007669"/>
    <property type="project" value="UniProtKB-KW"/>
</dbReference>
<evidence type="ECO:0000259" key="11">
    <source>
        <dbReference type="Pfam" id="PF02518"/>
    </source>
</evidence>
<evidence type="ECO:0000313" key="16">
    <source>
        <dbReference type="Proteomes" id="UP000321155"/>
    </source>
</evidence>
<feature type="coiled-coil region" evidence="9">
    <location>
        <begin position="134"/>
        <end position="161"/>
    </location>
</feature>
<evidence type="ECO:0000256" key="4">
    <source>
        <dbReference type="ARBA" id="ARBA00022679"/>
    </source>
</evidence>
<dbReference type="Pfam" id="PF02518">
    <property type="entry name" value="HATPase_c"/>
    <property type="match status" value="1"/>
</dbReference>
<evidence type="ECO:0000256" key="2">
    <source>
        <dbReference type="ARBA" id="ARBA00012438"/>
    </source>
</evidence>
<dbReference type="InterPro" id="IPR003594">
    <property type="entry name" value="HATPase_dom"/>
</dbReference>
<evidence type="ECO:0000256" key="6">
    <source>
        <dbReference type="ARBA" id="ARBA00022777"/>
    </source>
</evidence>
<keyword evidence="10" id="KW-1133">Transmembrane helix</keyword>
<comment type="catalytic activity">
    <reaction evidence="1">
        <text>ATP + protein L-histidine = ADP + protein N-phospho-L-histidine.</text>
        <dbReference type="EC" id="2.7.13.3"/>
    </reaction>
</comment>
<evidence type="ECO:0000256" key="1">
    <source>
        <dbReference type="ARBA" id="ARBA00000085"/>
    </source>
</evidence>
<keyword evidence="5" id="KW-0547">Nucleotide-binding</keyword>
<protein>
    <recommendedName>
        <fullName evidence="2">histidine kinase</fullName>
        <ecNumber evidence="2">2.7.13.3</ecNumber>
    </recommendedName>
</protein>
<evidence type="ECO:0000256" key="7">
    <source>
        <dbReference type="ARBA" id="ARBA00022840"/>
    </source>
</evidence>
<dbReference type="STRING" id="446860.AS188_14995"/>
<reference evidence="14 16" key="2">
    <citation type="submission" date="2019-07" db="EMBL/GenBank/DDBJ databases">
        <title>Whole genome shotgun sequence of Kocuria flava NBRC 107626.</title>
        <authorList>
            <person name="Hosoyama A."/>
            <person name="Uohara A."/>
            <person name="Ohji S."/>
            <person name="Ichikawa N."/>
        </authorList>
    </citation>
    <scope>NUCLEOTIDE SEQUENCE [LARGE SCALE GENOMIC DNA]</scope>
    <source>
        <strain evidence="14 16">NBRC 107626</strain>
    </source>
</reference>
<dbReference type="GO" id="GO:0000155">
    <property type="term" value="F:phosphorelay sensor kinase activity"/>
    <property type="evidence" value="ECO:0007669"/>
    <property type="project" value="InterPro"/>
</dbReference>
<dbReference type="CDD" id="cd16917">
    <property type="entry name" value="HATPase_UhpB-NarQ-NarX-like"/>
    <property type="match status" value="1"/>
</dbReference>
<evidence type="ECO:0000313" key="14">
    <source>
        <dbReference type="EMBL" id="GEO92219.1"/>
    </source>
</evidence>
<dbReference type="PANTHER" id="PTHR24421">
    <property type="entry name" value="NITRATE/NITRITE SENSOR PROTEIN NARX-RELATED"/>
    <property type="match status" value="1"/>
</dbReference>
<reference evidence="13 15" key="1">
    <citation type="submission" date="2015-11" db="EMBL/GenBank/DDBJ databases">
        <title>Complete Genome Sequence of Kocuria flava strain HO-9041.</title>
        <authorList>
            <person name="Zhou M."/>
            <person name="Dai J."/>
        </authorList>
    </citation>
    <scope>NUCLEOTIDE SEQUENCE [LARGE SCALE GENOMIC DNA]</scope>
    <source>
        <strain evidence="13 15">HO-9041</strain>
    </source>
</reference>
<keyword evidence="7" id="KW-0067">ATP-binding</keyword>
<sequence length="369" mass="40112">MLDDLRDIFQAWLDGSIDADHIESAIDSVLAYVAIGMLASRPTWAAVVSLGCLAFSLHIDQYPMAALTATVITTAVVATATRRFVTVHLSVYGAWILFAAVKHPDESIIFWSLSAVTIVGALIGSAIRYFGAQRRRAEERVRDLEILNERLREDERQALARDLHDVVAHELTLITMQTMSRRRSEDLQELHGVLETVEGAARSALYELRVLLRLLRNENDGEHPRDVTGAGLAIGSLEHVVTSLAASLTDLRFAPQVVITGDLEAMPTTARGTAARILQEAVTNIIKYAPRGADCRIEVTAADHELHLRVTNPLPRTGTKTRGGELSSGLGLRGITERVSLLGGRAEAGPEDGRWVVDVVLPGDGPDAL</sequence>
<dbReference type="Proteomes" id="UP000321155">
    <property type="component" value="Unassembled WGS sequence"/>
</dbReference>
<dbReference type="EC" id="2.7.13.3" evidence="2"/>
<feature type="transmembrane region" description="Helical" evidence="10">
    <location>
        <begin position="108"/>
        <end position="130"/>
    </location>
</feature>
<feature type="transmembrane region" description="Helical" evidence="10">
    <location>
        <begin position="85"/>
        <end position="102"/>
    </location>
</feature>
<dbReference type="Gene3D" id="3.30.565.10">
    <property type="entry name" value="Histidine kinase-like ATPase, C-terminal domain"/>
    <property type="match status" value="1"/>
</dbReference>
<dbReference type="SUPFAM" id="SSF55874">
    <property type="entry name" value="ATPase domain of HSP90 chaperone/DNA topoisomerase II/histidine kinase"/>
    <property type="match status" value="1"/>
</dbReference>
<keyword evidence="6" id="KW-0418">Kinase</keyword>
<feature type="domain" description="Signal transduction histidine kinase subgroup 3 dimerisation and phosphoacceptor" evidence="12">
    <location>
        <begin position="155"/>
        <end position="218"/>
    </location>
</feature>
<dbReference type="GO" id="GO:0046983">
    <property type="term" value="F:protein dimerization activity"/>
    <property type="evidence" value="ECO:0007669"/>
    <property type="project" value="InterPro"/>
</dbReference>
<proteinExistence type="predicted"/>
<evidence type="ECO:0000313" key="15">
    <source>
        <dbReference type="Proteomes" id="UP000057181"/>
    </source>
</evidence>
<keyword evidence="16" id="KW-1185">Reference proteome</keyword>
<name>A0A0U3GNQ1_9MICC</name>
<dbReference type="InterPro" id="IPR036890">
    <property type="entry name" value="HATPase_C_sf"/>
</dbReference>
<dbReference type="InterPro" id="IPR050482">
    <property type="entry name" value="Sensor_HK_TwoCompSys"/>
</dbReference>
<organism evidence="13 15">
    <name type="scientific">Kocuria flava</name>
    <dbReference type="NCBI Taxonomy" id="446860"/>
    <lineage>
        <taxon>Bacteria</taxon>
        <taxon>Bacillati</taxon>
        <taxon>Actinomycetota</taxon>
        <taxon>Actinomycetes</taxon>
        <taxon>Micrococcales</taxon>
        <taxon>Micrococcaceae</taxon>
        <taxon>Kocuria</taxon>
    </lineage>
</organism>